<feature type="transmembrane region" description="Helical" evidence="1">
    <location>
        <begin position="30"/>
        <end position="49"/>
    </location>
</feature>
<feature type="transmembrane region" description="Helical" evidence="1">
    <location>
        <begin position="70"/>
        <end position="90"/>
    </location>
</feature>
<reference evidence="2" key="1">
    <citation type="submission" date="2021-06" db="EMBL/GenBank/DDBJ databases">
        <title>Paracoccus bacterium XHP0099 sp. nov., isolated from the surface waters of the Yellow Sea.</title>
        <authorList>
            <person name="Xue H."/>
            <person name="Zhang D."/>
        </authorList>
    </citation>
    <scope>NUCLEOTIDE SEQUENCE</scope>
    <source>
        <strain evidence="2">XHP0099</strain>
    </source>
</reference>
<dbReference type="RefSeq" id="WP_216033688.1">
    <property type="nucleotide sequence ID" value="NZ_JAHKNG010000022.1"/>
</dbReference>
<feature type="transmembrane region" description="Helical" evidence="1">
    <location>
        <begin position="143"/>
        <end position="160"/>
    </location>
</feature>
<keyword evidence="1" id="KW-1133">Transmembrane helix</keyword>
<name>A0ABS6ALN8_9RHOB</name>
<dbReference type="EMBL" id="JAHKNG010000022">
    <property type="protein sequence ID" value="MBU3031017.1"/>
    <property type="molecule type" value="Genomic_DNA"/>
</dbReference>
<organism evidence="2 3">
    <name type="scientific">Paracoccus marinaquae</name>
    <dbReference type="NCBI Taxonomy" id="2841926"/>
    <lineage>
        <taxon>Bacteria</taxon>
        <taxon>Pseudomonadati</taxon>
        <taxon>Pseudomonadota</taxon>
        <taxon>Alphaproteobacteria</taxon>
        <taxon>Rhodobacterales</taxon>
        <taxon>Paracoccaceae</taxon>
        <taxon>Paracoccus</taxon>
    </lineage>
</organism>
<keyword evidence="3" id="KW-1185">Reference proteome</keyword>
<accession>A0ABS6ALN8</accession>
<proteinExistence type="predicted"/>
<keyword evidence="1" id="KW-0812">Transmembrane</keyword>
<evidence type="ECO:0000313" key="2">
    <source>
        <dbReference type="EMBL" id="MBU3031017.1"/>
    </source>
</evidence>
<evidence type="ECO:0000313" key="3">
    <source>
        <dbReference type="Proteomes" id="UP001166191"/>
    </source>
</evidence>
<comment type="caution">
    <text evidence="2">The sequence shown here is derived from an EMBL/GenBank/DDBJ whole genome shotgun (WGS) entry which is preliminary data.</text>
</comment>
<keyword evidence="1" id="KW-0472">Membrane</keyword>
<sequence length="172" mass="18165">MPALIVAVLSGTVAAAISLAAGAGWINALIAYWLGGNIGMMAVLVPLLMDISGTAPRPRPRLGFGFASGRAFRAMSLVGAGLLLVFWQVFHGGTGSGEEVHIHDIGALLSLHGDGANGLRYLVATGLPEALSGMMDRLLRIDMWIPGLILYCYGLVRLLVRLMQQVDLAEQV</sequence>
<protein>
    <submittedName>
        <fullName evidence="2">Uncharacterized protein</fullName>
    </submittedName>
</protein>
<dbReference type="Proteomes" id="UP001166191">
    <property type="component" value="Unassembled WGS sequence"/>
</dbReference>
<evidence type="ECO:0000256" key="1">
    <source>
        <dbReference type="SAM" id="Phobius"/>
    </source>
</evidence>
<gene>
    <name evidence="2" type="ORF">KNW02_12905</name>
</gene>